<evidence type="ECO:0000313" key="3">
    <source>
        <dbReference type="Proteomes" id="UP000029121"/>
    </source>
</evidence>
<keyword evidence="1" id="KW-0472">Membrane</keyword>
<evidence type="ECO:0000256" key="1">
    <source>
        <dbReference type="SAM" id="Phobius"/>
    </source>
</evidence>
<keyword evidence="1" id="KW-1133">Transmembrane helix</keyword>
<dbReference type="Proteomes" id="UP000029121">
    <property type="component" value="Unassembled WGS sequence"/>
</dbReference>
<feature type="transmembrane region" description="Helical" evidence="1">
    <location>
        <begin position="177"/>
        <end position="199"/>
    </location>
</feature>
<keyword evidence="1" id="KW-0812">Transmembrane</keyword>
<dbReference type="InterPro" id="IPR040404">
    <property type="entry name" value="Phylloplanin-like"/>
</dbReference>
<dbReference type="EMBL" id="KB870806">
    <property type="protein sequence ID" value="EOA35738.1"/>
    <property type="molecule type" value="Genomic_DNA"/>
</dbReference>
<evidence type="ECO:0008006" key="4">
    <source>
        <dbReference type="Google" id="ProtNLM"/>
    </source>
</evidence>
<dbReference type="PANTHER" id="PTHR34458:SF5">
    <property type="entry name" value="POLLEN OLE E 1 ALLERGEN AND EXTENSIN FAMILY PROTEIN"/>
    <property type="match status" value="1"/>
</dbReference>
<keyword evidence="3" id="KW-1185">Reference proteome</keyword>
<dbReference type="AlphaFoldDB" id="R0IG07"/>
<dbReference type="STRING" id="81985.R0IG07"/>
<sequence>MAGGFSLYQESTCLSLSSHPNPKQHKENICSLYSTVSYTIVSVVINPKKMAIIKDKHITFSLVLLCLIVVSPMAMAQLPNFLNLPIVTGVLSCTVNGAPLNGTSTTPAFANAIVQLQCGSQNTVVSETTTNVAGVFTLSTNALSIPQLLSGCRVVVPTPRASCNATLPSVGQLISPLMVVGSLVSGIFSIVPLVPSGFVPTI</sequence>
<evidence type="ECO:0000313" key="2">
    <source>
        <dbReference type="EMBL" id="EOA35738.1"/>
    </source>
</evidence>
<name>R0IG07_9BRAS</name>
<accession>R0IG07</accession>
<proteinExistence type="predicted"/>
<feature type="transmembrane region" description="Helical" evidence="1">
    <location>
        <begin position="58"/>
        <end position="78"/>
    </location>
</feature>
<reference evidence="3" key="1">
    <citation type="journal article" date="2013" name="Nat. Genet.">
        <title>The Capsella rubella genome and the genomic consequences of rapid mating system evolution.</title>
        <authorList>
            <person name="Slotte T."/>
            <person name="Hazzouri K.M."/>
            <person name="Agren J.A."/>
            <person name="Koenig D."/>
            <person name="Maumus F."/>
            <person name="Guo Y.L."/>
            <person name="Steige K."/>
            <person name="Platts A.E."/>
            <person name="Escobar J.S."/>
            <person name="Newman L.K."/>
            <person name="Wang W."/>
            <person name="Mandakova T."/>
            <person name="Vello E."/>
            <person name="Smith L.M."/>
            <person name="Henz S.R."/>
            <person name="Steffen J."/>
            <person name="Takuno S."/>
            <person name="Brandvain Y."/>
            <person name="Coop G."/>
            <person name="Andolfatto P."/>
            <person name="Hu T.T."/>
            <person name="Blanchette M."/>
            <person name="Clark R.M."/>
            <person name="Quesneville H."/>
            <person name="Nordborg M."/>
            <person name="Gaut B.S."/>
            <person name="Lysak M.A."/>
            <person name="Jenkins J."/>
            <person name="Grimwood J."/>
            <person name="Chapman J."/>
            <person name="Prochnik S."/>
            <person name="Shu S."/>
            <person name="Rokhsar D."/>
            <person name="Schmutz J."/>
            <person name="Weigel D."/>
            <person name="Wright S.I."/>
        </authorList>
    </citation>
    <scope>NUCLEOTIDE SEQUENCE [LARGE SCALE GENOMIC DNA]</scope>
    <source>
        <strain evidence="3">cv. Monte Gargano</strain>
    </source>
</reference>
<protein>
    <recommendedName>
        <fullName evidence="4">Pollen Ole e 1 allergen and extensin family protein</fullName>
    </recommendedName>
</protein>
<dbReference type="PANTHER" id="PTHR34458">
    <property type="entry name" value="POLLEN OLE E 1 ALLERGEN AND EXTENSIN FAMILY PROTEIN-RELATED"/>
    <property type="match status" value="1"/>
</dbReference>
<gene>
    <name evidence="2" type="ORF">CARUB_v10020970mg</name>
</gene>
<organism evidence="2 3">
    <name type="scientific">Capsella rubella</name>
    <dbReference type="NCBI Taxonomy" id="81985"/>
    <lineage>
        <taxon>Eukaryota</taxon>
        <taxon>Viridiplantae</taxon>
        <taxon>Streptophyta</taxon>
        <taxon>Embryophyta</taxon>
        <taxon>Tracheophyta</taxon>
        <taxon>Spermatophyta</taxon>
        <taxon>Magnoliopsida</taxon>
        <taxon>eudicotyledons</taxon>
        <taxon>Gunneridae</taxon>
        <taxon>Pentapetalae</taxon>
        <taxon>rosids</taxon>
        <taxon>malvids</taxon>
        <taxon>Brassicales</taxon>
        <taxon>Brassicaceae</taxon>
        <taxon>Camelineae</taxon>
        <taxon>Capsella</taxon>
    </lineage>
</organism>